<dbReference type="InterPro" id="IPR027397">
    <property type="entry name" value="Catenin-bd_sf"/>
</dbReference>
<dbReference type="FunFam" id="2.60.40.60:FF:000074">
    <property type="entry name" value="Desmoglein 4"/>
    <property type="match status" value="1"/>
</dbReference>
<evidence type="ECO:0000256" key="5">
    <source>
        <dbReference type="ARBA" id="ARBA00022737"/>
    </source>
</evidence>
<feature type="domain" description="Cadherin" evidence="16">
    <location>
        <begin position="311"/>
        <end position="450"/>
    </location>
</feature>
<dbReference type="Gene3D" id="4.10.900.10">
    <property type="entry name" value="TCF3-CBD (Catenin binding domain)"/>
    <property type="match status" value="1"/>
</dbReference>
<keyword evidence="7 13" id="KW-0130">Cell adhesion</keyword>
<name>A0A671PDU9_9TELE</name>
<dbReference type="GO" id="GO:0045216">
    <property type="term" value="P:cell-cell junction organization"/>
    <property type="evidence" value="ECO:0007669"/>
    <property type="project" value="UniProtKB-ARBA"/>
</dbReference>
<keyword evidence="2" id="KW-1003">Cell membrane</keyword>
<dbReference type="GO" id="GO:0005886">
    <property type="term" value="C:plasma membrane"/>
    <property type="evidence" value="ECO:0007669"/>
    <property type="project" value="UniProtKB-SubCell"/>
</dbReference>
<keyword evidence="6 12" id="KW-0106">Calcium</keyword>
<dbReference type="PRINTS" id="PR00205">
    <property type="entry name" value="CADHERIN"/>
</dbReference>
<evidence type="ECO:0000256" key="10">
    <source>
        <dbReference type="ARBA" id="ARBA00023136"/>
    </source>
</evidence>
<dbReference type="PROSITE" id="PS00232">
    <property type="entry name" value="CADHERIN_1"/>
    <property type="match status" value="2"/>
</dbReference>
<evidence type="ECO:0000256" key="3">
    <source>
        <dbReference type="ARBA" id="ARBA00022692"/>
    </source>
</evidence>
<dbReference type="FunFam" id="2.60.40.60:FF:000068">
    <property type="entry name" value="Desmoglein 1"/>
    <property type="match status" value="1"/>
</dbReference>
<dbReference type="SUPFAM" id="SSF49313">
    <property type="entry name" value="Cadherin-like"/>
    <property type="match status" value="5"/>
</dbReference>
<dbReference type="Gene3D" id="2.60.40.60">
    <property type="entry name" value="Cadherins"/>
    <property type="match status" value="5"/>
</dbReference>
<keyword evidence="4" id="KW-0479">Metal-binding</keyword>
<dbReference type="InterPro" id="IPR009122">
    <property type="entry name" value="Desmosomal_cadherin"/>
</dbReference>
<reference evidence="17" key="1">
    <citation type="submission" date="2025-08" db="UniProtKB">
        <authorList>
            <consortium name="Ensembl"/>
        </authorList>
    </citation>
    <scope>IDENTIFICATION</scope>
</reference>
<keyword evidence="11" id="KW-0325">Glycoprotein</keyword>
<evidence type="ECO:0000256" key="15">
    <source>
        <dbReference type="SAM" id="MobiDB-lite"/>
    </source>
</evidence>
<dbReference type="InterPro" id="IPR015919">
    <property type="entry name" value="Cadherin-like_sf"/>
</dbReference>
<dbReference type="Pfam" id="PF00028">
    <property type="entry name" value="Cadherin"/>
    <property type="match status" value="2"/>
</dbReference>
<dbReference type="InterPro" id="IPR020894">
    <property type="entry name" value="Cadherin_CS"/>
</dbReference>
<dbReference type="PRINTS" id="PR01818">
    <property type="entry name" value="DESMOCADHERN"/>
</dbReference>
<evidence type="ECO:0000256" key="11">
    <source>
        <dbReference type="ARBA" id="ARBA00023180"/>
    </source>
</evidence>
<reference evidence="17" key="2">
    <citation type="submission" date="2025-09" db="UniProtKB">
        <authorList>
            <consortium name="Ensembl"/>
        </authorList>
    </citation>
    <scope>IDENTIFICATION</scope>
</reference>
<proteinExistence type="predicted"/>
<evidence type="ECO:0000256" key="7">
    <source>
        <dbReference type="ARBA" id="ARBA00022889"/>
    </source>
</evidence>
<organism evidence="17 18">
    <name type="scientific">Sinocyclocheilus anshuiensis</name>
    <dbReference type="NCBI Taxonomy" id="1608454"/>
    <lineage>
        <taxon>Eukaryota</taxon>
        <taxon>Metazoa</taxon>
        <taxon>Chordata</taxon>
        <taxon>Craniata</taxon>
        <taxon>Vertebrata</taxon>
        <taxon>Euteleostomi</taxon>
        <taxon>Actinopterygii</taxon>
        <taxon>Neopterygii</taxon>
        <taxon>Teleostei</taxon>
        <taxon>Ostariophysi</taxon>
        <taxon>Cypriniformes</taxon>
        <taxon>Cyprinidae</taxon>
        <taxon>Cyprininae</taxon>
        <taxon>Sinocyclocheilus</taxon>
    </lineage>
</organism>
<evidence type="ECO:0000256" key="9">
    <source>
        <dbReference type="ARBA" id="ARBA00022989"/>
    </source>
</evidence>
<dbReference type="AlphaFoldDB" id="A0A671PDU9"/>
<dbReference type="SMART" id="SM00112">
    <property type="entry name" value="CA"/>
    <property type="match status" value="4"/>
</dbReference>
<feature type="compositionally biased region" description="Basic and acidic residues" evidence="15">
    <location>
        <begin position="1056"/>
        <end position="1067"/>
    </location>
</feature>
<comment type="subcellular location">
    <subcellularLocation>
        <location evidence="1">Cell junction</location>
        <location evidence="1">Desmosome</location>
    </subcellularLocation>
    <subcellularLocation>
        <location evidence="13">Cell membrane</location>
        <topology evidence="13">Single-pass type I membrane protein</topology>
    </subcellularLocation>
</comment>
<dbReference type="PROSITE" id="PS50268">
    <property type="entry name" value="CADHERIN_2"/>
    <property type="match status" value="5"/>
</dbReference>
<evidence type="ECO:0000256" key="8">
    <source>
        <dbReference type="ARBA" id="ARBA00022949"/>
    </source>
</evidence>
<feature type="domain" description="Cadherin" evidence="16">
    <location>
        <begin position="451"/>
        <end position="562"/>
    </location>
</feature>
<dbReference type="PANTHER" id="PTHR24025">
    <property type="entry name" value="DESMOGLEIN FAMILY MEMBER"/>
    <property type="match status" value="1"/>
</dbReference>
<dbReference type="CDD" id="cd11304">
    <property type="entry name" value="Cadherin_repeat"/>
    <property type="match status" value="4"/>
</dbReference>
<dbReference type="Proteomes" id="UP000472260">
    <property type="component" value="Unassembled WGS sequence"/>
</dbReference>
<dbReference type="FunFam" id="2.60.40.60:FF:000265">
    <property type="entry name" value="Cadherin 12"/>
    <property type="match status" value="1"/>
</dbReference>
<evidence type="ECO:0000259" key="16">
    <source>
        <dbReference type="PROSITE" id="PS50268"/>
    </source>
</evidence>
<accession>A0A671PDU9</accession>
<keyword evidence="8" id="KW-0965">Cell junction</keyword>
<comment type="function">
    <text evidence="14">A component of desmosome cell-cell junctions which are required for positive regulation of cellular adhesion. Involved in the interaction of plaque proteins and intermediate filaments mediating cell-cell adhesion.</text>
</comment>
<feature type="region of interest" description="Disordered" evidence="15">
    <location>
        <begin position="1037"/>
        <end position="1067"/>
    </location>
</feature>
<evidence type="ECO:0000256" key="12">
    <source>
        <dbReference type="PROSITE-ProRule" id="PRU00043"/>
    </source>
</evidence>
<dbReference type="PANTHER" id="PTHR24025:SF32">
    <property type="entry name" value="DESMOGLEIN-2"/>
    <property type="match status" value="1"/>
</dbReference>
<keyword evidence="10" id="KW-0472">Membrane</keyword>
<dbReference type="FunFam" id="2.60.40.60:FF:000346">
    <property type="entry name" value="Desmocollin b"/>
    <property type="match status" value="1"/>
</dbReference>
<dbReference type="InterPro" id="IPR050971">
    <property type="entry name" value="Cadherin-domain_protein"/>
</dbReference>
<evidence type="ECO:0000313" key="18">
    <source>
        <dbReference type="Proteomes" id="UP000472260"/>
    </source>
</evidence>
<keyword evidence="3 13" id="KW-0812">Transmembrane</keyword>
<feature type="domain" description="Cadherin" evidence="16">
    <location>
        <begin position="188"/>
        <end position="293"/>
    </location>
</feature>
<evidence type="ECO:0000256" key="1">
    <source>
        <dbReference type="ARBA" id="ARBA00004568"/>
    </source>
</evidence>
<keyword evidence="5" id="KW-0677">Repeat</keyword>
<evidence type="ECO:0000256" key="6">
    <source>
        <dbReference type="ARBA" id="ARBA00022837"/>
    </source>
</evidence>
<dbReference type="GO" id="GO:0007156">
    <property type="term" value="P:homophilic cell adhesion via plasma membrane adhesion molecules"/>
    <property type="evidence" value="ECO:0007669"/>
    <property type="project" value="InterPro"/>
</dbReference>
<dbReference type="Pfam" id="PF01049">
    <property type="entry name" value="CADH_Y-type_LIR"/>
    <property type="match status" value="1"/>
</dbReference>
<dbReference type="InterPro" id="IPR002126">
    <property type="entry name" value="Cadherin-like_dom"/>
</dbReference>
<protein>
    <submittedName>
        <fullName evidence="17">Si:ch73-74h11.1</fullName>
    </submittedName>
</protein>
<keyword evidence="18" id="KW-1185">Reference proteome</keyword>
<evidence type="ECO:0000256" key="14">
    <source>
        <dbReference type="RuleBase" id="RU004358"/>
    </source>
</evidence>
<feature type="domain" description="Cadherin" evidence="16">
    <location>
        <begin position="96"/>
        <end position="182"/>
    </location>
</feature>
<evidence type="ECO:0000256" key="2">
    <source>
        <dbReference type="ARBA" id="ARBA00022475"/>
    </source>
</evidence>
<dbReference type="FunFam" id="2.60.40.60:FF:000011">
    <property type="entry name" value="Cadherin 1"/>
    <property type="match status" value="1"/>
</dbReference>
<dbReference type="GO" id="GO:0002009">
    <property type="term" value="P:morphogenesis of an epithelium"/>
    <property type="evidence" value="ECO:0007669"/>
    <property type="project" value="UniProtKB-ARBA"/>
</dbReference>
<sequence>MFIFKSFLKRFKKHIKEPLILINVLKHFIPLKTEKVLNKVHQDNGLLSTHMPSVETEFMIKQIRVLTVLLMMQNANLLTVNVHYRGRTTVAQNIRSDKDINWQMVEYGLSGHGADKAPYNLFVINPENGYVRVTGLLDREKTSLYNMSCLTGIARFRNGSIAEENIELKIKVEDQNDNPPIFKLQRGSVRESSKIGNPVMRIVATDADEPDTINSKIAYSLLRQTPAESGHMFSIDKTTGIVYVQEKTLDRERHDTYTLIVLGVDMNGAPSGNTGTGMVQIHILDINDNVPTLEKEEYSGGVDEGVIDVVVMRIKALDKDLEFTDNWLAVFDIHKGNEDNLFTIETDPKTNEGILKLVKPADFEKVKELDLSLVISNVAPFINGSALELDVNLDKVLEGAGAGIGAWAGVGAGLGAGLGVGLGLGPDKKPTGKGYPVKISVNNQPDGPSFSPSLKDFPVSEDSDNEDFPIVLGTFAALDGDTGEPAENVRYTKGHDPDNWLTIDEETAEIKLAKAPDRESKFLVNGTYFAKIICMNQDVPAKTVTGTIALKVEDSNDHCPTLTSTYHQTCDNNKVVNVTAFDEDADPNGAPYQFVLIEEESVGQWEMVPINGTTVSFHALEALWPGMYKLIVKVSDAQGLACPDSQKFEVEVCTCEKKGSCGPKVAAQHGFPFKIGTPAFGFSLSGAVLLLCKLFVLVPFLLIFCQCGTVREFTDLPFDAKESLIAYHTEGIGEDKEINDGFTETDSKGFRDRRNTLSTANQRSSALYSTSLTFEEQDIYEDMAVRDAFLSEYFSQKVSCLAANPPLTDGLLLYEYEGQGTPAGSVGRCSLLESDNDLEFLNNLGSKFLTLAELCHPPKPSLPPPKTEQVVKSDETSFKTEIQQSSVTKVETVNKSATLPSAKASQTLFVQQQPLFYLVEQHIPNTVFVESPTQGLYVINGKPGTEGLILQGGNVSQASLSRGQQAMYVINGAPVADIQPIQLQTAGQEQEAAMGCSPVSSPIGSPGGVLLMPMQFHENAMQGVTGTPPILLADVPTLSKQKKKKIPSETLGTKGVDPKVKDTAASK</sequence>
<feature type="domain" description="Cadherin" evidence="16">
    <location>
        <begin position="575"/>
        <end position="665"/>
    </location>
</feature>
<keyword evidence="9" id="KW-1133">Transmembrane helix</keyword>
<dbReference type="Ensembl" id="ENSSANT00000059178.1">
    <property type="protein sequence ID" value="ENSSANP00000055616.1"/>
    <property type="gene ID" value="ENSSANG00000027830.1"/>
</dbReference>
<dbReference type="InterPro" id="IPR000233">
    <property type="entry name" value="Cadherin_Y-type_LIR"/>
</dbReference>
<dbReference type="GO" id="GO:0030057">
    <property type="term" value="C:desmosome"/>
    <property type="evidence" value="ECO:0007669"/>
    <property type="project" value="UniProtKB-SubCell"/>
</dbReference>
<evidence type="ECO:0000313" key="17">
    <source>
        <dbReference type="Ensembl" id="ENSSANP00000055616.1"/>
    </source>
</evidence>
<evidence type="ECO:0000256" key="4">
    <source>
        <dbReference type="ARBA" id="ARBA00022723"/>
    </source>
</evidence>
<dbReference type="GO" id="GO:0005509">
    <property type="term" value="F:calcium ion binding"/>
    <property type="evidence" value="ECO:0007669"/>
    <property type="project" value="UniProtKB-UniRule"/>
</dbReference>
<evidence type="ECO:0000256" key="13">
    <source>
        <dbReference type="RuleBase" id="RU003318"/>
    </source>
</evidence>